<dbReference type="CDD" id="cd03255">
    <property type="entry name" value="ABC_MJ0796_LolCDE_FtsE"/>
    <property type="match status" value="1"/>
</dbReference>
<proteinExistence type="inferred from homology"/>
<dbReference type="InterPro" id="IPR003593">
    <property type="entry name" value="AAA+_ATPase"/>
</dbReference>
<reference evidence="6" key="1">
    <citation type="submission" date="2018-05" db="EMBL/GenBank/DDBJ databases">
        <authorList>
            <person name="Lanie J.A."/>
            <person name="Ng W.-L."/>
            <person name="Kazmierczak K.M."/>
            <person name="Andrzejewski T.M."/>
            <person name="Davidsen T.M."/>
            <person name="Wayne K.J."/>
            <person name="Tettelin H."/>
            <person name="Glass J.I."/>
            <person name="Rusch D."/>
            <person name="Podicherti R."/>
            <person name="Tsui H.-C.T."/>
            <person name="Winkler M.E."/>
        </authorList>
    </citation>
    <scope>NUCLEOTIDE SEQUENCE</scope>
</reference>
<dbReference type="EMBL" id="UINC01064672">
    <property type="protein sequence ID" value="SVB93556.1"/>
    <property type="molecule type" value="Genomic_DNA"/>
</dbReference>
<keyword evidence="3" id="KW-0547">Nucleotide-binding</keyword>
<dbReference type="Gene3D" id="3.40.50.300">
    <property type="entry name" value="P-loop containing nucleotide triphosphate hydrolases"/>
    <property type="match status" value="1"/>
</dbReference>
<accession>A0A382I1T3</accession>
<dbReference type="SUPFAM" id="SSF52540">
    <property type="entry name" value="P-loop containing nucleoside triphosphate hydrolases"/>
    <property type="match status" value="1"/>
</dbReference>
<evidence type="ECO:0000256" key="1">
    <source>
        <dbReference type="ARBA" id="ARBA00005417"/>
    </source>
</evidence>
<dbReference type="GO" id="GO:0016887">
    <property type="term" value="F:ATP hydrolysis activity"/>
    <property type="evidence" value="ECO:0007669"/>
    <property type="project" value="InterPro"/>
</dbReference>
<dbReference type="GO" id="GO:0005524">
    <property type="term" value="F:ATP binding"/>
    <property type="evidence" value="ECO:0007669"/>
    <property type="project" value="UniProtKB-KW"/>
</dbReference>
<feature type="domain" description="ABC transporter" evidence="5">
    <location>
        <begin position="5"/>
        <end position="227"/>
    </location>
</feature>
<dbReference type="SMART" id="SM00382">
    <property type="entry name" value="AAA"/>
    <property type="match status" value="1"/>
</dbReference>
<evidence type="ECO:0000259" key="5">
    <source>
        <dbReference type="PROSITE" id="PS50893"/>
    </source>
</evidence>
<sequence length="228" mass="25460">MNNLIILNKISKSFLTSKKITVLKKINYKFKKGKVYSLVGPSGSGKSTLLNILSLIDRPSIGSVKIEKSDINFSNSTMIDKIRAKKIGIIYQQNNLLPDFTALENVYLASLALDDNKNKALDKAKNIIKKMGLISRINHYPSELSGGEVQRISLARALINEPQIILADEPTGSLDQSTAKEVFNILYKLKSSNRLIIYATHNRFFANMADCKLEMIDGNIKTINARIK</sequence>
<dbReference type="AlphaFoldDB" id="A0A382I1T3"/>
<evidence type="ECO:0000256" key="4">
    <source>
        <dbReference type="ARBA" id="ARBA00022840"/>
    </source>
</evidence>
<evidence type="ECO:0000256" key="3">
    <source>
        <dbReference type="ARBA" id="ARBA00022741"/>
    </source>
</evidence>
<evidence type="ECO:0000313" key="6">
    <source>
        <dbReference type="EMBL" id="SVB93556.1"/>
    </source>
</evidence>
<organism evidence="6">
    <name type="scientific">marine metagenome</name>
    <dbReference type="NCBI Taxonomy" id="408172"/>
    <lineage>
        <taxon>unclassified sequences</taxon>
        <taxon>metagenomes</taxon>
        <taxon>ecological metagenomes</taxon>
    </lineage>
</organism>
<dbReference type="InterPro" id="IPR017911">
    <property type="entry name" value="MacB-like_ATP-bd"/>
</dbReference>
<dbReference type="PROSITE" id="PS50893">
    <property type="entry name" value="ABC_TRANSPORTER_2"/>
    <property type="match status" value="1"/>
</dbReference>
<dbReference type="PANTHER" id="PTHR42798:SF4">
    <property type="entry name" value="ABC TRANSPORTER DOMAIN-CONTAINING PROTEIN"/>
    <property type="match status" value="1"/>
</dbReference>
<gene>
    <name evidence="6" type="ORF">METZ01_LOCUS246410</name>
</gene>
<protein>
    <recommendedName>
        <fullName evidence="5">ABC transporter domain-containing protein</fullName>
    </recommendedName>
</protein>
<dbReference type="PANTHER" id="PTHR42798">
    <property type="entry name" value="LIPOPROTEIN-RELEASING SYSTEM ATP-BINDING PROTEIN LOLD"/>
    <property type="match status" value="1"/>
</dbReference>
<evidence type="ECO:0000256" key="2">
    <source>
        <dbReference type="ARBA" id="ARBA00022448"/>
    </source>
</evidence>
<keyword evidence="2" id="KW-0813">Transport</keyword>
<comment type="similarity">
    <text evidence="1">Belongs to the ABC transporter superfamily.</text>
</comment>
<dbReference type="InterPro" id="IPR003439">
    <property type="entry name" value="ABC_transporter-like_ATP-bd"/>
</dbReference>
<dbReference type="Pfam" id="PF00005">
    <property type="entry name" value="ABC_tran"/>
    <property type="match status" value="1"/>
</dbReference>
<dbReference type="InterPro" id="IPR027417">
    <property type="entry name" value="P-loop_NTPase"/>
</dbReference>
<name>A0A382I1T3_9ZZZZ</name>
<keyword evidence="4" id="KW-0067">ATP-binding</keyword>